<evidence type="ECO:0000313" key="3">
    <source>
        <dbReference type="Proteomes" id="UP000017834"/>
    </source>
</evidence>
<keyword evidence="2" id="KW-0255">Endonuclease</keyword>
<dbReference type="EMBL" id="AXOM01000046">
    <property type="protein sequence ID" value="ESS57886.1"/>
    <property type="molecule type" value="Genomic_DNA"/>
</dbReference>
<keyword evidence="3" id="KW-1185">Reference proteome</keyword>
<dbReference type="InterPro" id="IPR003615">
    <property type="entry name" value="HNH_nuc"/>
</dbReference>
<sequence>MRFYQVDPTLENYWRGVILFGNNFATYKFALAHALYDIDRSNTFISLQDLAIPFSQHICAHLKNAPKQILNTSKPGPFITACLQFNRGEISYDELLQVTAKQGFKVVLKAFHNVNGGPIEKQFFIDEQREGKGIRLTDDFYRLTQTPQFQNLVHETDARWTLVEKAWEMNLPPQLLDVHYDDQQQTLFTQLKSARITLTSCRNSLNGYQKGHCFYCHAPISLENGDPLLADVDHFIPLMARTGLPGVNLNGVWNLVLACQSCNRGTQGKLAQLPTLPLLERLHARNEYLINSRLPLHEAIINQTGNSEPKRKAFLNDRWNRALASQLKTWAPERQQQRVL</sequence>
<keyword evidence="2" id="KW-0540">Nuclease</keyword>
<reference evidence="2 3" key="1">
    <citation type="journal article" date="2014" name="Genome Announc.">
        <title>Draft Genome Sequence of Enterobacter cloacae Strain S611.</title>
        <authorList>
            <person name="Wang D."/>
            <person name="Han C.S."/>
            <person name="Dichosa A.E."/>
            <person name="Gleasner C.D."/>
            <person name="Johnson S.L."/>
            <person name="Daligault H.E."/>
            <person name="Davenport K.W."/>
            <person name="Li P.E."/>
            <person name="Pierson E.A."/>
            <person name="Pierson L.S.III."/>
        </authorList>
    </citation>
    <scope>NUCLEOTIDE SEQUENCE [LARGE SCALE GENOMIC DNA]</scope>
    <source>
        <strain evidence="2 3">S611</strain>
    </source>
</reference>
<dbReference type="Gene3D" id="1.10.30.50">
    <property type="match status" value="1"/>
</dbReference>
<gene>
    <name evidence="2" type="ORF">EDP2_1657</name>
</gene>
<evidence type="ECO:0000313" key="2">
    <source>
        <dbReference type="EMBL" id="ESS57886.1"/>
    </source>
</evidence>
<dbReference type="CDD" id="cd00085">
    <property type="entry name" value="HNHc"/>
    <property type="match status" value="1"/>
</dbReference>
<proteinExistence type="predicted"/>
<dbReference type="GO" id="GO:0004519">
    <property type="term" value="F:endonuclease activity"/>
    <property type="evidence" value="ECO:0007669"/>
    <property type="project" value="UniProtKB-KW"/>
</dbReference>
<feature type="domain" description="HNH nuclease" evidence="1">
    <location>
        <begin position="200"/>
        <end position="264"/>
    </location>
</feature>
<evidence type="ECO:0000259" key="1">
    <source>
        <dbReference type="SMART" id="SM00507"/>
    </source>
</evidence>
<protein>
    <submittedName>
        <fullName evidence="2">HNH endonuclease family protein</fullName>
    </submittedName>
</protein>
<accession>A0ABN0Q725</accession>
<comment type="caution">
    <text evidence="2">The sequence shown here is derived from an EMBL/GenBank/DDBJ whole genome shotgun (WGS) entry which is preliminary data.</text>
</comment>
<dbReference type="SMART" id="SM00507">
    <property type="entry name" value="HNHc"/>
    <property type="match status" value="1"/>
</dbReference>
<keyword evidence="2" id="KW-0378">Hydrolase</keyword>
<dbReference type="Proteomes" id="UP000017834">
    <property type="component" value="Unassembled WGS sequence"/>
</dbReference>
<name>A0ABN0Q725_ENTCL</name>
<organism evidence="2 3">
    <name type="scientific">Enterobacter cloacae S611</name>
    <dbReference type="NCBI Taxonomy" id="1399146"/>
    <lineage>
        <taxon>Bacteria</taxon>
        <taxon>Pseudomonadati</taxon>
        <taxon>Pseudomonadota</taxon>
        <taxon>Gammaproteobacteria</taxon>
        <taxon>Enterobacterales</taxon>
        <taxon>Enterobacteriaceae</taxon>
        <taxon>Enterobacter</taxon>
        <taxon>Enterobacter cloacae complex</taxon>
    </lineage>
</organism>